<evidence type="ECO:0000313" key="2">
    <source>
        <dbReference type="Proteomes" id="UP000244037"/>
    </source>
</evidence>
<accession>A0A8E2VGL7</accession>
<keyword evidence="2" id="KW-1185">Reference proteome</keyword>
<dbReference type="RefSeq" id="WP_108028544.1">
    <property type="nucleotide sequence ID" value="NZ_QAYC01000019.1"/>
</dbReference>
<proteinExistence type="predicted"/>
<name>A0A8E2VGL7_9RHOB</name>
<dbReference type="Gene3D" id="2.60.40.2700">
    <property type="match status" value="2"/>
</dbReference>
<evidence type="ECO:0000313" key="1">
    <source>
        <dbReference type="EMBL" id="PTW44020.1"/>
    </source>
</evidence>
<gene>
    <name evidence="1" type="ORF">C8N38_11919</name>
</gene>
<dbReference type="Proteomes" id="UP000244037">
    <property type="component" value="Unassembled WGS sequence"/>
</dbReference>
<dbReference type="EMBL" id="QAYC01000019">
    <property type="protein sequence ID" value="PTW44020.1"/>
    <property type="molecule type" value="Genomic_DNA"/>
</dbReference>
<dbReference type="AlphaFoldDB" id="A0A8E2VGL7"/>
<protein>
    <submittedName>
        <fullName evidence="1">Uncharacterized protein</fullName>
    </submittedName>
</protein>
<sequence length="851" mass="85570">MMGLSISIGSGQDSSQRSVNRSLTLTGLIDGAARPGSASGITAAFSDGFPIQSLSWGATAGGAEFGTAASPQEFGSADTGLFEAPGRLYVTARAAGRTYSLSVPIRAAAPVFVTPPAFDGPLYQVGATVGFALGTVDVAPATLTVAGFALDGEDRRAEIDGLSWNSPGETAWGREGELRLQVRAESSGGVVLSAPVTARLGNVPQAFAAADWSVDATGVRIAALPDDGNVPITNIRYRIDGGPDQSRGGVTDFALSSYGDIQIRAVNALGIGAWSDIKTRTAPAPVLSIDSAPVLGTAAAVEGNTLTATPGSVSGGPSVRTWQWYRGSVAISGATGSSYELKAADIGQRIKVRQIETPSGGSPVTRDSAASPVVVALNFQAQDNGDGTFGVSYADGARSTVEFVLSQPMVYAGSFNLDLAALETGPVCLVQPALSGTPAVGAVLSATPFLWIYQQALGALSVSPGWRRNGTVLAGESGSTHTVAAADAGTDLQYIETGTQSGAAAPVTAVSPAVRIGEAAAVLSAVSGTRSAAGQITVTLSTDRGEGTIFHVVTGGAAPSAAQIAAGTGADGTVLAAPYRGSKPVLAAGAQTLTISGLAEPISATVYLVQQTGSGGLSAPVSTARISSPVSSGYSPQSSASAVAWWDASDEATITHAGGAVSQIADKIGTAHLTGTGTTGVAARDVNGLNTVVMDGAVDHFIRNGALFPASGNWVLTMVAGIGAVDHFNDSLINCTGGSTGFFLSAYNATQFNGRLSLGGTSADLASGPYAGLHVFQIVADLGNTGTAQCFVDGMQVASLPYVAAVDATTTYLFRFGGQRLAGAFCEAFLDADISTQAPAQAHVSAKWSIS</sequence>
<organism evidence="1 2">
    <name type="scientific">Rhodovulum kholense</name>
    <dbReference type="NCBI Taxonomy" id="453584"/>
    <lineage>
        <taxon>Bacteria</taxon>
        <taxon>Pseudomonadati</taxon>
        <taxon>Pseudomonadota</taxon>
        <taxon>Alphaproteobacteria</taxon>
        <taxon>Rhodobacterales</taxon>
        <taxon>Paracoccaceae</taxon>
        <taxon>Rhodovulum</taxon>
    </lineage>
</organism>
<reference evidence="1 2" key="1">
    <citation type="submission" date="2018-04" db="EMBL/GenBank/DDBJ databases">
        <title>Genomic Encyclopedia of Archaeal and Bacterial Type Strains, Phase II (KMG-II): from individual species to whole genera.</title>
        <authorList>
            <person name="Goeker M."/>
        </authorList>
    </citation>
    <scope>NUCLEOTIDE SEQUENCE [LARGE SCALE GENOMIC DNA]</scope>
    <source>
        <strain evidence="1 2">DSM 19783</strain>
    </source>
</reference>
<dbReference type="OrthoDB" id="733404at2"/>
<comment type="caution">
    <text evidence="1">The sequence shown here is derived from an EMBL/GenBank/DDBJ whole genome shotgun (WGS) entry which is preliminary data.</text>
</comment>